<sequence length="269" mass="28961">MTPLGGTGEPPPYSKAGPRCCESVGATMVGHFVTRLEVEAGKAGGSLSAAQIRALAQRFVAAEQSRFKGYYQRAFDECTIAREALLLESARKMPFDRILIRRFAHLFPARTGDDGGSGIMSRRIIPGFNLAIGKMIGPALYQQCDQTCEAILSRHTAPDGSLDWAAIYADPQAKALVNEALVVVAGTFSSFDKRRIWFSDMVNANLTPVRRGASDESFRLGESGFAALMRALFADLAAALRANPAGARAKWGDATVTALAEFLRRLEGA</sequence>
<accession>A0A178MU42</accession>
<protein>
    <submittedName>
        <fullName evidence="1">Uncharacterized protein</fullName>
    </submittedName>
</protein>
<name>A0A178MU42_9PROT</name>
<dbReference type="Proteomes" id="UP000078428">
    <property type="component" value="Unassembled WGS sequence"/>
</dbReference>
<evidence type="ECO:0000313" key="1">
    <source>
        <dbReference type="EMBL" id="OAN53161.1"/>
    </source>
</evidence>
<dbReference type="EMBL" id="LWQT01000040">
    <property type="protein sequence ID" value="OAN53161.1"/>
    <property type="molecule type" value="Genomic_DNA"/>
</dbReference>
<gene>
    <name evidence="1" type="ORF">A6A04_14495</name>
</gene>
<keyword evidence="2" id="KW-1185">Reference proteome</keyword>
<dbReference type="STRING" id="1285242.A6A04_14495"/>
<evidence type="ECO:0000313" key="2">
    <source>
        <dbReference type="Proteomes" id="UP000078428"/>
    </source>
</evidence>
<dbReference type="AlphaFoldDB" id="A0A178MU42"/>
<comment type="caution">
    <text evidence="1">The sequence shown here is derived from an EMBL/GenBank/DDBJ whole genome shotgun (WGS) entry which is preliminary data.</text>
</comment>
<proteinExistence type="predicted"/>
<organism evidence="1 2">
    <name type="scientific">Paramagnetospirillum marisnigri</name>
    <dbReference type="NCBI Taxonomy" id="1285242"/>
    <lineage>
        <taxon>Bacteria</taxon>
        <taxon>Pseudomonadati</taxon>
        <taxon>Pseudomonadota</taxon>
        <taxon>Alphaproteobacteria</taxon>
        <taxon>Rhodospirillales</taxon>
        <taxon>Magnetospirillaceae</taxon>
        <taxon>Paramagnetospirillum</taxon>
    </lineage>
</organism>
<reference evidence="1 2" key="1">
    <citation type="submission" date="2016-04" db="EMBL/GenBank/DDBJ databases">
        <title>Draft genome sequence of freshwater magnetotactic bacteria Magnetospirillum marisnigri SP-1 and Magnetospirillum moscoviense BB-1.</title>
        <authorList>
            <person name="Koziaeva V."/>
            <person name="Dziuba M.V."/>
            <person name="Ivanov T.M."/>
            <person name="Kuznetsov B."/>
            <person name="Grouzdev D.S."/>
        </authorList>
    </citation>
    <scope>NUCLEOTIDE SEQUENCE [LARGE SCALE GENOMIC DNA]</scope>
    <source>
        <strain evidence="1 2">SP-1</strain>
    </source>
</reference>
<dbReference type="OrthoDB" id="7356265at2"/>